<dbReference type="EMBL" id="MN448297">
    <property type="protein sequence ID" value="QFG75028.1"/>
    <property type="molecule type" value="Genomic_DNA"/>
</dbReference>
<protein>
    <submittedName>
        <fullName evidence="1">Uncharacterized protein</fullName>
    </submittedName>
</protein>
<organism evidence="1">
    <name type="scientific">Megaviridae environmental sample</name>
    <dbReference type="NCBI Taxonomy" id="1737588"/>
    <lineage>
        <taxon>Viruses</taxon>
        <taxon>Varidnaviria</taxon>
        <taxon>Bamfordvirae</taxon>
        <taxon>Nucleocytoviricota</taxon>
        <taxon>Megaviricetes</taxon>
        <taxon>Imitervirales</taxon>
        <taxon>Mimiviridae</taxon>
        <taxon>environmental samples</taxon>
    </lineage>
</organism>
<name>A0A5J6VM95_9VIRU</name>
<accession>A0A5J6VM95</accession>
<sequence length="68" mass="8094">MDQLPKELLDIISDFSIEKKNKDINKPQEFWILYHNINPLRALNKQLYQFYVNNPPPQLIQVPICLIS</sequence>
<reference evidence="1" key="1">
    <citation type="journal article" date="2019" name="Philos. Trans. R. Soc. Lond., B, Biol. Sci.">
        <title>Targeted metagenomic recovery of four divergent viruses reveals shared and distinctive characteristics of giant viruses of marine eukaryotes.</title>
        <authorList>
            <person name="Needham D.M."/>
            <person name="Poirier C."/>
            <person name="Hehenberger E."/>
            <person name="Jimenez V."/>
            <person name="Swalwell J.E."/>
            <person name="Santoro A.E."/>
            <person name="Worden A.Z."/>
        </authorList>
    </citation>
    <scope>NUCLEOTIDE SEQUENCE</scope>
    <source>
        <strain evidence="1">OPacV-421</strain>
    </source>
</reference>
<evidence type="ECO:0000313" key="1">
    <source>
        <dbReference type="EMBL" id="QFG75028.1"/>
    </source>
</evidence>
<proteinExistence type="predicted"/>